<dbReference type="Proteomes" id="UP001176941">
    <property type="component" value="Chromosome 28"/>
</dbReference>
<proteinExistence type="predicted"/>
<feature type="compositionally biased region" description="Pro residues" evidence="1">
    <location>
        <begin position="163"/>
        <end position="174"/>
    </location>
</feature>
<sequence length="174" mass="17483">MAPSGAGISGPRPAQGARASWGCVAVLPDPLAQFLGPQTRGCGVCQPQGPYVQVYTHSGLGSVFLVFLASQLKPALALNTRRPPGREVSPRGACAPLPSVSGFVLSAAFLGGEGGPGKTRAVATGPRVQRGEEAGPPPPRHSAAPPPPSLCRDGGAGKGFVSAPPPRTPLRPSS</sequence>
<keyword evidence="3" id="KW-1185">Reference proteome</keyword>
<protein>
    <submittedName>
        <fullName evidence="2">Uncharacterized protein</fullName>
    </submittedName>
</protein>
<feature type="compositionally biased region" description="Pro residues" evidence="1">
    <location>
        <begin position="135"/>
        <end position="149"/>
    </location>
</feature>
<accession>A0ABN8Z6Z0</accession>
<name>A0ABN8Z6Z0_RANTA</name>
<evidence type="ECO:0000313" key="2">
    <source>
        <dbReference type="EMBL" id="CAI9168348.1"/>
    </source>
</evidence>
<evidence type="ECO:0000313" key="3">
    <source>
        <dbReference type="Proteomes" id="UP001176941"/>
    </source>
</evidence>
<gene>
    <name evidence="2" type="ORF">MRATA1EN1_LOCUS17310</name>
</gene>
<dbReference type="EMBL" id="OX459964">
    <property type="protein sequence ID" value="CAI9168348.1"/>
    <property type="molecule type" value="Genomic_DNA"/>
</dbReference>
<organism evidence="2 3">
    <name type="scientific">Rangifer tarandus platyrhynchus</name>
    <name type="common">Svalbard reindeer</name>
    <dbReference type="NCBI Taxonomy" id="3082113"/>
    <lineage>
        <taxon>Eukaryota</taxon>
        <taxon>Metazoa</taxon>
        <taxon>Chordata</taxon>
        <taxon>Craniata</taxon>
        <taxon>Vertebrata</taxon>
        <taxon>Euteleostomi</taxon>
        <taxon>Mammalia</taxon>
        <taxon>Eutheria</taxon>
        <taxon>Laurasiatheria</taxon>
        <taxon>Artiodactyla</taxon>
        <taxon>Ruminantia</taxon>
        <taxon>Pecora</taxon>
        <taxon>Cervidae</taxon>
        <taxon>Odocoileinae</taxon>
        <taxon>Rangifer</taxon>
    </lineage>
</organism>
<evidence type="ECO:0000256" key="1">
    <source>
        <dbReference type="SAM" id="MobiDB-lite"/>
    </source>
</evidence>
<feature type="region of interest" description="Disordered" evidence="1">
    <location>
        <begin position="114"/>
        <end position="174"/>
    </location>
</feature>
<reference evidence="2" key="1">
    <citation type="submission" date="2023-04" db="EMBL/GenBank/DDBJ databases">
        <authorList>
            <consortium name="ELIXIR-Norway"/>
        </authorList>
    </citation>
    <scope>NUCLEOTIDE SEQUENCE [LARGE SCALE GENOMIC DNA]</scope>
</reference>